<evidence type="ECO:0000259" key="7">
    <source>
        <dbReference type="PROSITE" id="PS52004"/>
    </source>
</evidence>
<feature type="region of interest" description="C-terminal hotdog fold" evidence="4">
    <location>
        <begin position="1428"/>
        <end position="1574"/>
    </location>
</feature>
<dbReference type="PROSITE" id="PS50075">
    <property type="entry name" value="CARRIER"/>
    <property type="match status" value="2"/>
</dbReference>
<feature type="compositionally biased region" description="Polar residues" evidence="5">
    <location>
        <begin position="1584"/>
        <end position="1597"/>
    </location>
</feature>
<dbReference type="PROSITE" id="PS00606">
    <property type="entry name" value="KS3_1"/>
    <property type="match status" value="1"/>
</dbReference>
<feature type="region of interest" description="N-terminal hotdog fold" evidence="4">
    <location>
        <begin position="1268"/>
        <end position="1400"/>
    </location>
</feature>
<dbReference type="InterPro" id="IPR036736">
    <property type="entry name" value="ACP-like_sf"/>
</dbReference>
<evidence type="ECO:0000259" key="8">
    <source>
        <dbReference type="PROSITE" id="PS52019"/>
    </source>
</evidence>
<feature type="domain" description="Carrier" evidence="6">
    <location>
        <begin position="1730"/>
        <end position="1807"/>
    </location>
</feature>
<evidence type="ECO:0000256" key="3">
    <source>
        <dbReference type="ARBA" id="ARBA00022679"/>
    </source>
</evidence>
<keyword evidence="3" id="KW-0808">Transferase</keyword>
<dbReference type="InterPro" id="IPR014043">
    <property type="entry name" value="Acyl_transferase_dom"/>
</dbReference>
<dbReference type="PANTHER" id="PTHR43775:SF37">
    <property type="entry name" value="SI:DKEY-61P9.11"/>
    <property type="match status" value="1"/>
</dbReference>
<feature type="region of interest" description="Disordered" evidence="5">
    <location>
        <begin position="1584"/>
        <end position="1620"/>
    </location>
</feature>
<evidence type="ECO:0000256" key="4">
    <source>
        <dbReference type="PROSITE-ProRule" id="PRU01363"/>
    </source>
</evidence>
<dbReference type="GO" id="GO:0004312">
    <property type="term" value="F:fatty acid synthase activity"/>
    <property type="evidence" value="ECO:0007669"/>
    <property type="project" value="TreeGrafter"/>
</dbReference>
<evidence type="ECO:0000259" key="6">
    <source>
        <dbReference type="PROSITE" id="PS50075"/>
    </source>
</evidence>
<dbReference type="InterPro" id="IPR001227">
    <property type="entry name" value="Ac_transferase_dom_sf"/>
</dbReference>
<dbReference type="InterPro" id="IPR001031">
    <property type="entry name" value="Thioesterase"/>
</dbReference>
<dbReference type="InterPro" id="IPR032088">
    <property type="entry name" value="SAT"/>
</dbReference>
<dbReference type="GO" id="GO:0006633">
    <property type="term" value="P:fatty acid biosynthetic process"/>
    <property type="evidence" value="ECO:0007669"/>
    <property type="project" value="InterPro"/>
</dbReference>
<dbReference type="GO" id="GO:0004315">
    <property type="term" value="F:3-oxoacyl-[acyl-carrier-protein] synthase activity"/>
    <property type="evidence" value="ECO:0007669"/>
    <property type="project" value="InterPro"/>
</dbReference>
<reference evidence="9 10" key="1">
    <citation type="submission" date="2019-04" db="EMBL/GenBank/DDBJ databases">
        <title>Friends and foes A comparative genomics study of 23 Aspergillus species from section Flavi.</title>
        <authorList>
            <consortium name="DOE Joint Genome Institute"/>
            <person name="Kjaerbolling I."/>
            <person name="Vesth T."/>
            <person name="Frisvad J.C."/>
            <person name="Nybo J.L."/>
            <person name="Theobald S."/>
            <person name="Kildgaard S."/>
            <person name="Isbrandt T."/>
            <person name="Kuo A."/>
            <person name="Sato A."/>
            <person name="Lyhne E.K."/>
            <person name="Kogle M.E."/>
            <person name="Wiebenga A."/>
            <person name="Kun R.S."/>
            <person name="Lubbers R.J."/>
            <person name="Makela M.R."/>
            <person name="Barry K."/>
            <person name="Chovatia M."/>
            <person name="Clum A."/>
            <person name="Daum C."/>
            <person name="Haridas S."/>
            <person name="He G."/>
            <person name="LaButti K."/>
            <person name="Lipzen A."/>
            <person name="Mondo S."/>
            <person name="Riley R."/>
            <person name="Salamov A."/>
            <person name="Simmons B.A."/>
            <person name="Magnuson J.K."/>
            <person name="Henrissat B."/>
            <person name="Mortensen U.H."/>
            <person name="Larsen T.O."/>
            <person name="Devries R.P."/>
            <person name="Grigoriev I.V."/>
            <person name="Machida M."/>
            <person name="Baker S.E."/>
            <person name="Andersen M.R."/>
        </authorList>
    </citation>
    <scope>NUCLEOTIDE SEQUENCE [LARGE SCALE GENOMIC DNA]</scope>
    <source>
        <strain evidence="9 10">CBS 151.66</strain>
    </source>
</reference>
<keyword evidence="2" id="KW-0597">Phosphoprotein</keyword>
<dbReference type="InterPro" id="IPR020841">
    <property type="entry name" value="PKS_Beta-ketoAc_synthase_dom"/>
</dbReference>
<dbReference type="InterPro" id="IPR014031">
    <property type="entry name" value="Ketoacyl_synth_C"/>
</dbReference>
<dbReference type="InterPro" id="IPR030918">
    <property type="entry name" value="PT_fungal_PKS"/>
</dbReference>
<dbReference type="InterPro" id="IPR020806">
    <property type="entry name" value="PKS_PP-bd"/>
</dbReference>
<evidence type="ECO:0000313" key="10">
    <source>
        <dbReference type="Proteomes" id="UP000326565"/>
    </source>
</evidence>
<dbReference type="GO" id="GO:0031177">
    <property type="term" value="F:phosphopantetheine binding"/>
    <property type="evidence" value="ECO:0007669"/>
    <property type="project" value="InterPro"/>
</dbReference>
<dbReference type="PROSITE" id="PS52004">
    <property type="entry name" value="KS3_2"/>
    <property type="match status" value="1"/>
</dbReference>
<dbReference type="SMART" id="SM00827">
    <property type="entry name" value="PKS_AT"/>
    <property type="match status" value="1"/>
</dbReference>
<dbReference type="SUPFAM" id="SSF52151">
    <property type="entry name" value="FabD/lysophospholipase-like"/>
    <property type="match status" value="1"/>
</dbReference>
<dbReference type="SMART" id="SM00823">
    <property type="entry name" value="PKS_PP"/>
    <property type="match status" value="2"/>
</dbReference>
<dbReference type="InterPro" id="IPR049551">
    <property type="entry name" value="PKS_DH_C"/>
</dbReference>
<dbReference type="Pfam" id="PF00109">
    <property type="entry name" value="ketoacyl-synt"/>
    <property type="match status" value="1"/>
</dbReference>
<dbReference type="InterPro" id="IPR050091">
    <property type="entry name" value="PKS_NRPS_Biosynth_Enz"/>
</dbReference>
<gene>
    <name evidence="9" type="ORF">BDV29DRAFT_154215</name>
</gene>
<accession>A0A5N5XA17</accession>
<dbReference type="Pfam" id="PF00698">
    <property type="entry name" value="Acyl_transf_1"/>
    <property type="match status" value="1"/>
</dbReference>
<dbReference type="Pfam" id="PF22621">
    <property type="entry name" value="CurL-like_PKS_C"/>
    <property type="match status" value="1"/>
</dbReference>
<dbReference type="InterPro" id="IPR042104">
    <property type="entry name" value="PKS_dehydratase_sf"/>
</dbReference>
<dbReference type="Gene3D" id="3.40.366.10">
    <property type="entry name" value="Malonyl-Coenzyme A Acyl Carrier Protein, domain 2"/>
    <property type="match status" value="2"/>
</dbReference>
<dbReference type="NCBIfam" id="TIGR04532">
    <property type="entry name" value="PT_fungal_PKS"/>
    <property type="match status" value="1"/>
</dbReference>
<feature type="domain" description="PKS/mFAS DH" evidence="8">
    <location>
        <begin position="1268"/>
        <end position="1574"/>
    </location>
</feature>
<dbReference type="PROSITE" id="PS00012">
    <property type="entry name" value="PHOSPHOPANTETHEINE"/>
    <property type="match status" value="1"/>
</dbReference>
<dbReference type="Pfam" id="PF02801">
    <property type="entry name" value="Ketoacyl-synt_C"/>
    <property type="match status" value="1"/>
</dbReference>
<dbReference type="PROSITE" id="PS52019">
    <property type="entry name" value="PKS_MFAS_DH"/>
    <property type="match status" value="1"/>
</dbReference>
<keyword evidence="10" id="KW-1185">Reference proteome</keyword>
<dbReference type="InterPro" id="IPR018201">
    <property type="entry name" value="Ketoacyl_synth_AS"/>
</dbReference>
<name>A0A5N5XA17_9EURO</name>
<dbReference type="Gene3D" id="3.10.129.110">
    <property type="entry name" value="Polyketide synthase dehydratase"/>
    <property type="match status" value="1"/>
</dbReference>
<protein>
    <recommendedName>
        <fullName evidence="11">Polyketide synthase</fullName>
    </recommendedName>
</protein>
<dbReference type="Pfam" id="PF00550">
    <property type="entry name" value="PP-binding"/>
    <property type="match status" value="2"/>
</dbReference>
<evidence type="ECO:0000256" key="5">
    <source>
        <dbReference type="SAM" id="MobiDB-lite"/>
    </source>
</evidence>
<dbReference type="SUPFAM" id="SSF53901">
    <property type="entry name" value="Thiolase-like"/>
    <property type="match status" value="1"/>
</dbReference>
<dbReference type="Gene3D" id="3.30.70.3290">
    <property type="match status" value="1"/>
</dbReference>
<feature type="active site" description="Proton donor; for dehydratase activity" evidence="4">
    <location>
        <position position="1488"/>
    </location>
</feature>
<evidence type="ECO:0000313" key="9">
    <source>
        <dbReference type="EMBL" id="KAB8076965.1"/>
    </source>
</evidence>
<dbReference type="Gene3D" id="1.10.1200.10">
    <property type="entry name" value="ACP-like"/>
    <property type="match status" value="2"/>
</dbReference>
<dbReference type="Pfam" id="PF14765">
    <property type="entry name" value="PS-DH"/>
    <property type="match status" value="1"/>
</dbReference>
<dbReference type="InterPro" id="IPR049900">
    <property type="entry name" value="PKS_mFAS_DH"/>
</dbReference>
<organism evidence="9 10">
    <name type="scientific">Aspergillus leporis</name>
    <dbReference type="NCBI Taxonomy" id="41062"/>
    <lineage>
        <taxon>Eukaryota</taxon>
        <taxon>Fungi</taxon>
        <taxon>Dikarya</taxon>
        <taxon>Ascomycota</taxon>
        <taxon>Pezizomycotina</taxon>
        <taxon>Eurotiomycetes</taxon>
        <taxon>Eurotiomycetidae</taxon>
        <taxon>Eurotiales</taxon>
        <taxon>Aspergillaceae</taxon>
        <taxon>Aspergillus</taxon>
        <taxon>Aspergillus subgen. Circumdati</taxon>
    </lineage>
</organism>
<dbReference type="Pfam" id="PF00975">
    <property type="entry name" value="Thioesterase"/>
    <property type="match status" value="1"/>
</dbReference>
<dbReference type="CDD" id="cd00833">
    <property type="entry name" value="PKS"/>
    <property type="match status" value="1"/>
</dbReference>
<dbReference type="Pfam" id="PF16073">
    <property type="entry name" value="SAT"/>
    <property type="match status" value="1"/>
</dbReference>
<dbReference type="OrthoDB" id="329835at2759"/>
<dbReference type="EMBL" id="ML732174">
    <property type="protein sequence ID" value="KAB8076965.1"/>
    <property type="molecule type" value="Genomic_DNA"/>
</dbReference>
<dbReference type="Gene3D" id="3.30.70.250">
    <property type="entry name" value="Malonyl-CoA ACP transacylase, ACP-binding"/>
    <property type="match status" value="1"/>
</dbReference>
<dbReference type="InterPro" id="IPR014030">
    <property type="entry name" value="Ketoacyl_synth_N"/>
</dbReference>
<dbReference type="InterPro" id="IPR016035">
    <property type="entry name" value="Acyl_Trfase/lysoPLipase"/>
</dbReference>
<feature type="region of interest" description="Disordered" evidence="5">
    <location>
        <begin position="1705"/>
        <end position="1730"/>
    </location>
</feature>
<dbReference type="InterPro" id="IPR029058">
    <property type="entry name" value="AB_hydrolase_fold"/>
</dbReference>
<dbReference type="GO" id="GO:0044550">
    <property type="term" value="P:secondary metabolite biosynthetic process"/>
    <property type="evidence" value="ECO:0007669"/>
    <property type="project" value="UniProtKB-ARBA"/>
</dbReference>
<dbReference type="InterPro" id="IPR016039">
    <property type="entry name" value="Thiolase-like"/>
</dbReference>
<evidence type="ECO:0008006" key="11">
    <source>
        <dbReference type="Google" id="ProtNLM"/>
    </source>
</evidence>
<proteinExistence type="predicted"/>
<feature type="compositionally biased region" description="Polar residues" evidence="5">
    <location>
        <begin position="1605"/>
        <end position="1620"/>
    </location>
</feature>
<dbReference type="SMART" id="SM00825">
    <property type="entry name" value="PKS_KS"/>
    <property type="match status" value="1"/>
</dbReference>
<feature type="domain" description="Ketosynthase family 3 (KS3)" evidence="7">
    <location>
        <begin position="364"/>
        <end position="789"/>
    </location>
</feature>
<dbReference type="InterPro" id="IPR006162">
    <property type="entry name" value="Ppantetheine_attach_site"/>
</dbReference>
<feature type="active site" description="Proton acceptor; for dehydratase activity" evidence="4">
    <location>
        <position position="1301"/>
    </location>
</feature>
<dbReference type="SUPFAM" id="SSF53474">
    <property type="entry name" value="alpha/beta-Hydrolases"/>
    <property type="match status" value="1"/>
</dbReference>
<dbReference type="Proteomes" id="UP000326565">
    <property type="component" value="Unassembled WGS sequence"/>
</dbReference>
<dbReference type="Gene3D" id="3.40.47.10">
    <property type="match status" value="1"/>
</dbReference>
<dbReference type="PANTHER" id="PTHR43775">
    <property type="entry name" value="FATTY ACID SYNTHASE"/>
    <property type="match status" value="1"/>
</dbReference>
<sequence length="2114" mass="232075">MEYSRVLLFDDQTTDACSCIKRLKRQSNESPRLRDFFILVDQLFRSYQVNPAAKNCAHLEEYGSIINLAETYARDKNHDVVASTLLLCVAQLGGLILRVENDPGALWGSPKAYIVGLCTGLLPAALAATITSPGHMLPLALDIISIALQLAIQARRRSHQIEQSTQSWAVLVRQIPADQVQRAIDLFNETHRLPVYKRAYISADFGTSVTISGPPSTLSLLRGTEPFSHLPKAELPIAAAYHAAHLDMPCVVKLMGTLGVPDLPLRKNVKLLSSSSGLPYEAGSLHELLPSIFADILQNRICWRNMMSVLASDLNSTNVALTVIEPAVTANLLYHGLESAGAHLSERDVQSEQLRVYRPDVDEVNAVAVVGMASRLPGADSVDEFWDILETGRDLHKTIPKDRFDVKTHVDVSGSTKNTSKAAYGCFLDQPGLFDTNLFNISPREAKVIDPIQRLLLMTTYEVLETAGYANDDKRRIGTFFGQATDDWRETNASQDIDLYYVPGGMRAFGPGRLNYHFKWEGPSYSIDTACSSSSAAVEMAYKALLGHDCDMAVAGGGNLLSGPQMFAGLSRGDFVSPTGSCKTFDQGADGYCRGEGVGVVVLKRLHDAIAERDNILGVIRTVATNHSAHAISITHPHAPTQKRLYQQVLQRSLLQPADIGYVEMHGTGTRAGDATEIESVCSLFGKSRRADNPLRIGAVKANVGHGEAAAGITSVIKSLLMLKRGTIPPHPGIKTALNPSFPPLAEMNIDIPKAPRPFTAPPHGDGRRRILVNNFNATGGNTSLIIEDYNMRHKEDIPDPRLHHVVAVSARSLKSLEGNKQRILQYLRENPDSRLADISYTTTARRMHHVYRSAYSVETPYELRDAIAKDLSSSNCPERIMGKPLTVFVFTGQGSQYAGMGRNLFRTCQVFRDSILECNAICTRLGYESFLDLIVNDDVKRLDITPAQSQLALVSLELALVEMWKAWGIIPDIVMGHSLGEYAALCTAGVLSVYDVLYIVGKRGQMMQRKCAPYTHSMLAVESDVDLVRTALEHEGFSGCTISCINSSSSTVVSARLEDLISLRAHFDSVRTSILKVPYAFHSPQVDVILEELESVSTHVRFNKPMIPVISTLTGLAVEDEGVFGPCYLARQAREPVNFLQATQTCQERFGSDNTTWLEIGPSRVCLDLVRLTLPLVGERTVSTLKPNKDCWETISKAAAQLYTTGADVKWSNYHMEHQKSLHFIEMPTYSFDAKNYWIPYEGDWALMNKDHPATAKALPPFSTTCLQHIAHEAHEDSMSSVTFTSDLSEPSLFETIQGHLVLGLGLCPSSVLTDMAITAASYLFERMEGTKPVPSMDVAKMEIFHPLVVLPGQSNVFLKLHAKRLKGSGCVEVSCNSERASISQQHAHCIVEYGSHATWKKEWAHSQHLVKARSETLVDAAKSGLAHNVLQGMVYKLFANLVLYSERYRSIHEVYMDNNLNEAAATLSFRETESADKFTISPYWVDGIIHLGGFILNGHANTSQEFTYICTGWDNLRIPTDLSPGHMYSSYAHMQPTGHGLFVGDVFLLRDGETVAGCKSLKFQQIRRTSLQALLSTAAEKSGNNPLATSETTLLPSDESFSEAETNHSSRPVLSRGRNSASIAESPIMDIRGIIAEEADIQGSELPADVSFDELGIDSILKMHICAKIQERTGVILPPSVFDTYPTVTTLLDHIEKDWQSSSATTIDSENTTLSCSPASSVTSANSPEDTDVFDVLLSTICAETGIDSSAMGPSSVFSDLGVDSLIGIAVVSRVRDQTGRMIPSSFFRDHPTISAARNALDTSRPTPSNTDRSSPCKPVICKPDRFSRSVFLQGNPDCKAPALFLVADGSGSPASYHHIPPLPSGIAVYGLESPFCHQPMEWDCSFEDVATMYKDAIRKIQPHGPYIIAGWSLGGMQAFEISRHLLLEGEQVRGLLLIDAPSPELLMHVPEPTMEVLETIGLFSALRKAGMRGKALVRTQQHLMQSIHSLNNYVPKPMDSEHRPDFVSIIWGTSGVFEELGGKVIEATHLAARNQGTIDPHEMHELQRWMTAPREDFGPNGWERLVGTDVDCYQTEGDHFSMMNPPLVDGTGQLIAKVLERFLVSDGANST</sequence>
<evidence type="ECO:0000256" key="2">
    <source>
        <dbReference type="ARBA" id="ARBA00022553"/>
    </source>
</evidence>
<feature type="domain" description="Carrier" evidence="6">
    <location>
        <begin position="1624"/>
        <end position="1701"/>
    </location>
</feature>
<dbReference type="Gene3D" id="3.40.50.1820">
    <property type="entry name" value="alpha/beta hydrolase"/>
    <property type="match status" value="1"/>
</dbReference>
<dbReference type="InterPro" id="IPR009081">
    <property type="entry name" value="PP-bd_ACP"/>
</dbReference>
<evidence type="ECO:0000256" key="1">
    <source>
        <dbReference type="ARBA" id="ARBA00022450"/>
    </source>
</evidence>
<dbReference type="SUPFAM" id="SSF47336">
    <property type="entry name" value="ACP-like"/>
    <property type="match status" value="2"/>
</dbReference>
<keyword evidence="1" id="KW-0596">Phosphopantetheine</keyword>